<feature type="transmembrane region" description="Helical" evidence="6">
    <location>
        <begin position="268"/>
        <end position="285"/>
    </location>
</feature>
<feature type="transmembrane region" description="Helical" evidence="6">
    <location>
        <begin position="392"/>
        <end position="416"/>
    </location>
</feature>
<protein>
    <submittedName>
        <fullName evidence="8">Transporter, MFS superfamily</fullName>
    </submittedName>
</protein>
<evidence type="ECO:0000256" key="1">
    <source>
        <dbReference type="ARBA" id="ARBA00004651"/>
    </source>
</evidence>
<feature type="transmembrane region" description="Helical" evidence="6">
    <location>
        <begin position="332"/>
        <end position="351"/>
    </location>
</feature>
<reference evidence="8 9" key="1">
    <citation type="submission" date="2016-02" db="EMBL/GenBank/DDBJ databases">
        <title>Complete Genome Sequence of Weissella jogaejeotgali FOL01.</title>
        <authorList>
            <person name="Lee J.-H."/>
            <person name="Ku H.-J."/>
        </authorList>
    </citation>
    <scope>NUCLEOTIDE SEQUENCE [LARGE SCALE GENOMIC DNA]</scope>
    <source>
        <strain evidence="8 9">FOL01</strain>
    </source>
</reference>
<evidence type="ECO:0000256" key="3">
    <source>
        <dbReference type="ARBA" id="ARBA00022692"/>
    </source>
</evidence>
<keyword evidence="2" id="KW-0813">Transport</keyword>
<evidence type="ECO:0000313" key="9">
    <source>
        <dbReference type="Proteomes" id="UP000185473"/>
    </source>
</evidence>
<keyword evidence="3 6" id="KW-0812">Transmembrane</keyword>
<evidence type="ECO:0000256" key="6">
    <source>
        <dbReference type="SAM" id="Phobius"/>
    </source>
</evidence>
<dbReference type="EMBL" id="CP014332">
    <property type="protein sequence ID" value="APS41063.1"/>
    <property type="molecule type" value="Genomic_DNA"/>
</dbReference>
<keyword evidence="5 6" id="KW-0472">Membrane</keyword>
<evidence type="ECO:0000313" key="8">
    <source>
        <dbReference type="EMBL" id="APS41063.1"/>
    </source>
</evidence>
<feature type="transmembrane region" description="Helical" evidence="6">
    <location>
        <begin position="77"/>
        <end position="96"/>
    </location>
</feature>
<feature type="transmembrane region" description="Helical" evidence="6">
    <location>
        <begin position="108"/>
        <end position="132"/>
    </location>
</feature>
<dbReference type="GO" id="GO:0005886">
    <property type="term" value="C:plasma membrane"/>
    <property type="evidence" value="ECO:0007669"/>
    <property type="project" value="UniProtKB-SubCell"/>
</dbReference>
<dbReference type="InterPro" id="IPR020846">
    <property type="entry name" value="MFS_dom"/>
</dbReference>
<feature type="transmembrane region" description="Helical" evidence="6">
    <location>
        <begin position="169"/>
        <end position="189"/>
    </location>
</feature>
<proteinExistence type="predicted"/>
<sequence>MLNSNTSISEATEVYQPEVAEKLLYKMNTIQTTKTFRRIFFLTAAGLFLDAMDLYLASGVMSSFTTTHFSTTTQNSAFLSFGFLGLFIGSVAAGVIGDTKGRMKAFQWNLLLFGFFTFIGAFAPNMIVLIITRFISEIGLGAEMVTSFSIINEFAPVKTRGKWCTTASFIANIGAPVAMLLCLVVLPIFSWRGMFFIVGALALIFSYFRHNLPESPRWNIEHYHYDAAEQTLSMLKNEMDAEHKKPATIVEHSAAKETDVDKHLTRNTFVAIALATGAMVCQYTFTSWAPTLLVKQGIDIANSLSYSTLMMIGAPVGAFVGSRLVERIGRKLNIISAFTLVAILGVTYSHLTSPVGIVVVGFLLTGCFYVLNATIIGAYITELFSTKYRFRGAGVANGLAKLANFGMPYLVVFFLNVSSVSMVLYFIAGLAIVAAIITLVLGPETTAKQIN</sequence>
<organism evidence="8 9">
    <name type="scientific">Weissella jogaejeotgali</name>
    <dbReference type="NCBI Taxonomy" id="1631871"/>
    <lineage>
        <taxon>Bacteria</taxon>
        <taxon>Bacillati</taxon>
        <taxon>Bacillota</taxon>
        <taxon>Bacilli</taxon>
        <taxon>Lactobacillales</taxon>
        <taxon>Lactobacillaceae</taxon>
        <taxon>Weissella</taxon>
    </lineage>
</organism>
<dbReference type="Gene3D" id="1.20.1250.20">
    <property type="entry name" value="MFS general substrate transporter like domains"/>
    <property type="match status" value="1"/>
</dbReference>
<keyword evidence="9" id="KW-1185">Reference proteome</keyword>
<feature type="transmembrane region" description="Helical" evidence="6">
    <location>
        <begin position="422"/>
        <end position="442"/>
    </location>
</feature>
<evidence type="ECO:0000256" key="4">
    <source>
        <dbReference type="ARBA" id="ARBA00022989"/>
    </source>
</evidence>
<evidence type="ECO:0000256" key="5">
    <source>
        <dbReference type="ARBA" id="ARBA00023136"/>
    </source>
</evidence>
<dbReference type="KEGG" id="wjo:FOL01_0204"/>
<dbReference type="RefSeq" id="WP_075268910.1">
    <property type="nucleotide sequence ID" value="NZ_CP014332.1"/>
</dbReference>
<gene>
    <name evidence="8" type="ORF">FOL01_0204</name>
</gene>
<feature type="transmembrane region" description="Helical" evidence="6">
    <location>
        <begin position="357"/>
        <end position="380"/>
    </location>
</feature>
<dbReference type="PROSITE" id="PS00216">
    <property type="entry name" value="SUGAR_TRANSPORT_1"/>
    <property type="match status" value="1"/>
</dbReference>
<dbReference type="PROSITE" id="PS50850">
    <property type="entry name" value="MFS"/>
    <property type="match status" value="1"/>
</dbReference>
<feature type="transmembrane region" description="Helical" evidence="6">
    <location>
        <begin position="195"/>
        <end position="212"/>
    </location>
</feature>
<feature type="domain" description="Major facilitator superfamily (MFS) profile" evidence="7">
    <location>
        <begin position="39"/>
        <end position="446"/>
    </location>
</feature>
<accession>A0A1L6R974</accession>
<comment type="subcellular location">
    <subcellularLocation>
        <location evidence="1">Cell membrane</location>
        <topology evidence="1">Multi-pass membrane protein</topology>
    </subcellularLocation>
</comment>
<dbReference type="Proteomes" id="UP000185473">
    <property type="component" value="Chromosome"/>
</dbReference>
<dbReference type="PANTHER" id="PTHR23508:SF10">
    <property type="entry name" value="CARBOXYLIC ACID TRANSPORTER PROTEIN HOMOLOG"/>
    <property type="match status" value="1"/>
</dbReference>
<dbReference type="Pfam" id="PF00083">
    <property type="entry name" value="Sugar_tr"/>
    <property type="match status" value="1"/>
</dbReference>
<name>A0A1L6R974_9LACO</name>
<dbReference type="InterPro" id="IPR005829">
    <property type="entry name" value="Sugar_transporter_CS"/>
</dbReference>
<evidence type="ECO:0000256" key="2">
    <source>
        <dbReference type="ARBA" id="ARBA00022448"/>
    </source>
</evidence>
<evidence type="ECO:0000259" key="7">
    <source>
        <dbReference type="PROSITE" id="PS50850"/>
    </source>
</evidence>
<keyword evidence="4 6" id="KW-1133">Transmembrane helix</keyword>
<dbReference type="OrthoDB" id="9787026at2"/>
<dbReference type="CDD" id="cd17316">
    <property type="entry name" value="MFS_SV2_like"/>
    <property type="match status" value="1"/>
</dbReference>
<feature type="transmembrane region" description="Helical" evidence="6">
    <location>
        <begin position="39"/>
        <end position="57"/>
    </location>
</feature>
<dbReference type="PANTHER" id="PTHR23508">
    <property type="entry name" value="CARBOXYLIC ACID TRANSPORTER PROTEIN HOMOLOG"/>
    <property type="match status" value="1"/>
</dbReference>
<dbReference type="AlphaFoldDB" id="A0A1L6R974"/>
<feature type="transmembrane region" description="Helical" evidence="6">
    <location>
        <begin position="138"/>
        <end position="157"/>
    </location>
</feature>
<dbReference type="GO" id="GO:0046943">
    <property type="term" value="F:carboxylic acid transmembrane transporter activity"/>
    <property type="evidence" value="ECO:0007669"/>
    <property type="project" value="TreeGrafter"/>
</dbReference>
<feature type="transmembrane region" description="Helical" evidence="6">
    <location>
        <begin position="305"/>
        <end position="325"/>
    </location>
</feature>
<dbReference type="InterPro" id="IPR005828">
    <property type="entry name" value="MFS_sugar_transport-like"/>
</dbReference>
<dbReference type="InterPro" id="IPR036259">
    <property type="entry name" value="MFS_trans_sf"/>
</dbReference>
<dbReference type="SUPFAM" id="SSF103473">
    <property type="entry name" value="MFS general substrate transporter"/>
    <property type="match status" value="1"/>
</dbReference>